<reference evidence="3 4" key="1">
    <citation type="journal article" date="2012" name="PLoS Pathog.">
        <title>Diverse lifestyles and strategies of plant pathogenesis encoded in the genomes of eighteen Dothideomycetes fungi.</title>
        <authorList>
            <person name="Ohm R.A."/>
            <person name="Feau N."/>
            <person name="Henrissat B."/>
            <person name="Schoch C.L."/>
            <person name="Horwitz B.A."/>
            <person name="Barry K.W."/>
            <person name="Condon B.J."/>
            <person name="Copeland A.C."/>
            <person name="Dhillon B."/>
            <person name="Glaser F."/>
            <person name="Hesse C.N."/>
            <person name="Kosti I."/>
            <person name="LaButti K."/>
            <person name="Lindquist E.A."/>
            <person name="Lucas S."/>
            <person name="Salamov A.A."/>
            <person name="Bradshaw R.E."/>
            <person name="Ciuffetti L."/>
            <person name="Hamelin R.C."/>
            <person name="Kema G.H.J."/>
            <person name="Lawrence C."/>
            <person name="Scott J.A."/>
            <person name="Spatafora J.W."/>
            <person name="Turgeon B.G."/>
            <person name="de Wit P.J.G.M."/>
            <person name="Zhong S."/>
            <person name="Goodwin S.B."/>
            <person name="Grigoriev I.V."/>
        </authorList>
    </citation>
    <scope>NUCLEOTIDE SEQUENCE [LARGE SCALE GENOMIC DNA]</scope>
    <source>
        <strain evidence="3 4">SO2202</strain>
    </source>
</reference>
<dbReference type="SMART" id="SM00355">
    <property type="entry name" value="ZnF_C2H2"/>
    <property type="match status" value="2"/>
</dbReference>
<evidence type="ECO:0000256" key="1">
    <source>
        <dbReference type="SAM" id="MobiDB-lite"/>
    </source>
</evidence>
<evidence type="ECO:0000313" key="3">
    <source>
        <dbReference type="EMBL" id="EMF15540.1"/>
    </source>
</evidence>
<evidence type="ECO:0000313" key="4">
    <source>
        <dbReference type="Proteomes" id="UP000016931"/>
    </source>
</evidence>
<dbReference type="HOGENOM" id="CLU_924916_0_0_1"/>
<dbReference type="eggNOG" id="ENOG502RHRN">
    <property type="taxonomic scope" value="Eukaryota"/>
</dbReference>
<dbReference type="RefSeq" id="XP_016763661.1">
    <property type="nucleotide sequence ID" value="XM_016900591.1"/>
</dbReference>
<protein>
    <recommendedName>
        <fullName evidence="2">C2H2-type domain-containing protein</fullName>
    </recommendedName>
</protein>
<keyword evidence="4" id="KW-1185">Reference proteome</keyword>
<name>M3DBV2_SPHMS</name>
<dbReference type="InterPro" id="IPR013087">
    <property type="entry name" value="Znf_C2H2_type"/>
</dbReference>
<feature type="domain" description="C2H2-type" evidence="2">
    <location>
        <begin position="78"/>
        <end position="106"/>
    </location>
</feature>
<dbReference type="Gene3D" id="3.30.160.60">
    <property type="entry name" value="Classic Zinc Finger"/>
    <property type="match status" value="1"/>
</dbReference>
<proteinExistence type="predicted"/>
<organism evidence="3 4">
    <name type="scientific">Sphaerulina musiva (strain SO2202)</name>
    <name type="common">Poplar stem canker fungus</name>
    <name type="synonym">Septoria musiva</name>
    <dbReference type="NCBI Taxonomy" id="692275"/>
    <lineage>
        <taxon>Eukaryota</taxon>
        <taxon>Fungi</taxon>
        <taxon>Dikarya</taxon>
        <taxon>Ascomycota</taxon>
        <taxon>Pezizomycotina</taxon>
        <taxon>Dothideomycetes</taxon>
        <taxon>Dothideomycetidae</taxon>
        <taxon>Mycosphaerellales</taxon>
        <taxon>Mycosphaerellaceae</taxon>
        <taxon>Sphaerulina</taxon>
    </lineage>
</organism>
<feature type="domain" description="C2H2-type" evidence="2">
    <location>
        <begin position="46"/>
        <end position="72"/>
    </location>
</feature>
<dbReference type="AlphaFoldDB" id="M3DBV2"/>
<dbReference type="OrthoDB" id="4748970at2759"/>
<dbReference type="STRING" id="692275.M3DBV2"/>
<feature type="compositionally biased region" description="Polar residues" evidence="1">
    <location>
        <begin position="17"/>
        <end position="34"/>
    </location>
</feature>
<dbReference type="EMBL" id="KB456261">
    <property type="protein sequence ID" value="EMF15540.1"/>
    <property type="molecule type" value="Genomic_DNA"/>
</dbReference>
<sequence>MATRAPIPEPVALNPQHPATSGRSDLDTPSPTSCQRRDPYHPKKKFSCTWPGCTHAQFTCPHNVAQHIREQHTYDRPFKCTYCAASGTVKAFARQGTLNRHERDIHKVHRNIHHGRGRKPTVGFKFEPQVVRPKFKGFGDAGRQGSSHRYSPRISPAQSNIMAWQFPVEPSSSPSPMAMADEQLPETGRHSLFHLSPQQPPHRPVTYTTTNSSTFQLGPNVTPPIGSTKQPIDTFRTIPGATYPTDDTDSTFDEIWASLEQTSRSLSPCRHLPVDIQQPTVRFSLDQVEAGNDEFATWWNI</sequence>
<feature type="region of interest" description="Disordered" evidence="1">
    <location>
        <begin position="1"/>
        <end position="42"/>
    </location>
</feature>
<accession>M3DBV2</accession>
<dbReference type="Proteomes" id="UP000016931">
    <property type="component" value="Unassembled WGS sequence"/>
</dbReference>
<evidence type="ECO:0000259" key="2">
    <source>
        <dbReference type="SMART" id="SM00355"/>
    </source>
</evidence>
<gene>
    <name evidence="3" type="ORF">SEPMUDRAFT_105786</name>
</gene>
<dbReference type="GeneID" id="27897728"/>